<reference evidence="2" key="1">
    <citation type="journal article" date="2020" name="Mol. Plant Microbe Interact.">
        <title>Genome Sequence of the Biocontrol Agent Coniothyrium minitans strain Conio (IMI 134523).</title>
        <authorList>
            <person name="Patel D."/>
            <person name="Shittu T.A."/>
            <person name="Baroncelli R."/>
            <person name="Muthumeenakshi S."/>
            <person name="Osborne T.H."/>
            <person name="Janganan T.K."/>
            <person name="Sreenivasaprasad S."/>
        </authorList>
    </citation>
    <scope>NUCLEOTIDE SEQUENCE</scope>
    <source>
        <strain evidence="2">Conio</strain>
    </source>
</reference>
<protein>
    <submittedName>
        <fullName evidence="2">Uncharacterized protein</fullName>
    </submittedName>
</protein>
<dbReference type="Proteomes" id="UP000756921">
    <property type="component" value="Unassembled WGS sequence"/>
</dbReference>
<keyword evidence="3" id="KW-1185">Reference proteome</keyword>
<proteinExistence type="predicted"/>
<dbReference type="InterPro" id="IPR022698">
    <property type="entry name" value="OrsD"/>
</dbReference>
<dbReference type="Pfam" id="PF12013">
    <property type="entry name" value="OrsD"/>
    <property type="match status" value="1"/>
</dbReference>
<evidence type="ECO:0000313" key="3">
    <source>
        <dbReference type="Proteomes" id="UP000756921"/>
    </source>
</evidence>
<accession>A0A9P6GIM6</accession>
<evidence type="ECO:0000313" key="2">
    <source>
        <dbReference type="EMBL" id="KAF9735675.1"/>
    </source>
</evidence>
<dbReference type="EMBL" id="WJXW01000006">
    <property type="protein sequence ID" value="KAF9735675.1"/>
    <property type="molecule type" value="Genomic_DNA"/>
</dbReference>
<organism evidence="2 3">
    <name type="scientific">Paraphaeosphaeria minitans</name>
    <dbReference type="NCBI Taxonomy" id="565426"/>
    <lineage>
        <taxon>Eukaryota</taxon>
        <taxon>Fungi</taxon>
        <taxon>Dikarya</taxon>
        <taxon>Ascomycota</taxon>
        <taxon>Pezizomycotina</taxon>
        <taxon>Dothideomycetes</taxon>
        <taxon>Pleosporomycetidae</taxon>
        <taxon>Pleosporales</taxon>
        <taxon>Massarineae</taxon>
        <taxon>Didymosphaeriaceae</taxon>
        <taxon>Paraphaeosphaeria</taxon>
    </lineage>
</organism>
<evidence type="ECO:0000256" key="1">
    <source>
        <dbReference type="SAM" id="MobiDB-lite"/>
    </source>
</evidence>
<feature type="compositionally biased region" description="Polar residues" evidence="1">
    <location>
        <begin position="1"/>
        <end position="11"/>
    </location>
</feature>
<name>A0A9P6GIM6_9PLEO</name>
<gene>
    <name evidence="2" type="ORF">PMIN01_07080</name>
</gene>
<comment type="caution">
    <text evidence="2">The sequence shown here is derived from an EMBL/GenBank/DDBJ whole genome shotgun (WGS) entry which is preliminary data.</text>
</comment>
<dbReference type="AlphaFoldDB" id="A0A9P6GIM6"/>
<dbReference type="OrthoDB" id="4398476at2759"/>
<sequence length="388" mass="44217">MSTLESNSRAGTTGKFEDIPVWDPPTPPDRDMPTLDDILSIIGQWGIDNYLTIREVYWQKGGWEGWAQVELALLFTQQYKKTNTFREELVYWGNNRRADLTLELQGEKTQVIELKMESLFQDQAPGGVTSFITKMKEDILKIDTYNLKPEYRPALVYAIGFSCRDEVNEYCLDGNNWQPYKNDVDYKLLVPSTDDHPALFMWFVSLNRTTNPAKDQHPNKQQGAQAVITELLQKPLVDPRYAQLHVPDPGALAVPFLPVYDGLARLQCSYVCRTDKTIRKHCQEQHIESKRRRGAQPKALAAIAPPRWEKVSCQRLFVTGAGSKYFASPAQVQDDEFVRRRCDMAQALSEEDFVMAQVDNALQSSVEEIGVSESVILHNAGKTYTFLL</sequence>
<feature type="region of interest" description="Disordered" evidence="1">
    <location>
        <begin position="1"/>
        <end position="30"/>
    </location>
</feature>